<evidence type="ECO:0000259" key="2">
    <source>
        <dbReference type="Pfam" id="PF16884"/>
    </source>
</evidence>
<feature type="domain" description="Oxidoreductase N-terminal" evidence="2">
    <location>
        <begin position="12"/>
        <end position="112"/>
    </location>
</feature>
<dbReference type="AlphaFoldDB" id="A0AA87ZLH4"/>
<name>A0AA87ZLH4_FICCA</name>
<keyword evidence="1" id="KW-0560">Oxidoreductase</keyword>
<dbReference type="SUPFAM" id="SSF50129">
    <property type="entry name" value="GroES-like"/>
    <property type="match status" value="1"/>
</dbReference>
<proteinExistence type="predicted"/>
<accession>A0AA87ZLH4</accession>
<evidence type="ECO:0000313" key="3">
    <source>
        <dbReference type="EMBL" id="GMN36137.1"/>
    </source>
</evidence>
<dbReference type="EMBL" id="BTGU01000006">
    <property type="protein sequence ID" value="GMN36137.1"/>
    <property type="molecule type" value="Genomic_DNA"/>
</dbReference>
<dbReference type="PANTHER" id="PTHR43205">
    <property type="entry name" value="PROSTAGLANDIN REDUCTASE"/>
    <property type="match status" value="1"/>
</dbReference>
<sequence>MEEVRNMQVLARDYISGIPKESDMYLSSSASIKFKVPQDSNAVLVKNLYLSCDPYTRGTKNPEPGRPAFFAPNSPIVGLGVGKVLDSGHPEFKEGDLVWGMTKWEEYTLITNTRPHQNPPY</sequence>
<organism evidence="3 4">
    <name type="scientific">Ficus carica</name>
    <name type="common">Common fig</name>
    <dbReference type="NCBI Taxonomy" id="3494"/>
    <lineage>
        <taxon>Eukaryota</taxon>
        <taxon>Viridiplantae</taxon>
        <taxon>Streptophyta</taxon>
        <taxon>Embryophyta</taxon>
        <taxon>Tracheophyta</taxon>
        <taxon>Spermatophyta</taxon>
        <taxon>Magnoliopsida</taxon>
        <taxon>eudicotyledons</taxon>
        <taxon>Gunneridae</taxon>
        <taxon>Pentapetalae</taxon>
        <taxon>rosids</taxon>
        <taxon>fabids</taxon>
        <taxon>Rosales</taxon>
        <taxon>Moraceae</taxon>
        <taxon>Ficeae</taxon>
        <taxon>Ficus</taxon>
    </lineage>
</organism>
<dbReference type="InterPro" id="IPR011032">
    <property type="entry name" value="GroES-like_sf"/>
</dbReference>
<dbReference type="PANTHER" id="PTHR43205:SF32">
    <property type="entry name" value="2-ALKENAL REDUCTASE (NADP(+)-DEPENDENT)-LIKE"/>
    <property type="match status" value="1"/>
</dbReference>
<keyword evidence="4" id="KW-1185">Reference proteome</keyword>
<evidence type="ECO:0000313" key="4">
    <source>
        <dbReference type="Proteomes" id="UP001187192"/>
    </source>
</evidence>
<gene>
    <name evidence="3" type="ORF">TIFTF001_005770</name>
</gene>
<protein>
    <recommendedName>
        <fullName evidence="2">Oxidoreductase N-terminal domain-containing protein</fullName>
    </recommendedName>
</protein>
<dbReference type="Proteomes" id="UP001187192">
    <property type="component" value="Unassembled WGS sequence"/>
</dbReference>
<evidence type="ECO:0000256" key="1">
    <source>
        <dbReference type="ARBA" id="ARBA00023002"/>
    </source>
</evidence>
<dbReference type="GO" id="GO:0032440">
    <property type="term" value="F:2-alkenal reductase [NAD(P)H] activity"/>
    <property type="evidence" value="ECO:0007669"/>
    <property type="project" value="TreeGrafter"/>
</dbReference>
<comment type="caution">
    <text evidence="3">The sequence shown here is derived from an EMBL/GenBank/DDBJ whole genome shotgun (WGS) entry which is preliminary data.</text>
</comment>
<dbReference type="InterPro" id="IPR045010">
    <property type="entry name" value="MDR_fam"/>
</dbReference>
<dbReference type="InterPro" id="IPR041694">
    <property type="entry name" value="ADH_N_2"/>
</dbReference>
<dbReference type="Pfam" id="PF16884">
    <property type="entry name" value="ADH_N_2"/>
    <property type="match status" value="1"/>
</dbReference>
<reference evidence="3" key="1">
    <citation type="submission" date="2023-07" db="EMBL/GenBank/DDBJ databases">
        <title>draft genome sequence of fig (Ficus carica).</title>
        <authorList>
            <person name="Takahashi T."/>
            <person name="Nishimura K."/>
        </authorList>
    </citation>
    <scope>NUCLEOTIDE SEQUENCE</scope>
</reference>
<dbReference type="Gene3D" id="3.90.180.10">
    <property type="entry name" value="Medium-chain alcohol dehydrogenases, catalytic domain"/>
    <property type="match status" value="1"/>
</dbReference>